<accession>A0A0L6UQ90</accession>
<sequence length="51" mass="6010">RHWLKLRFRLVANQAHVPLNEQLVKLSSKKIQILVNATYDWFCSSSKCLIL</sequence>
<dbReference type="VEuPathDB" id="FungiDB:VP01_4451g1"/>
<dbReference type="AlphaFoldDB" id="A0A0L6UQ90"/>
<evidence type="ECO:0000313" key="2">
    <source>
        <dbReference type="Proteomes" id="UP000037035"/>
    </source>
</evidence>
<name>A0A0L6UQ90_9BASI</name>
<keyword evidence="2" id="KW-1185">Reference proteome</keyword>
<feature type="non-terminal residue" evidence="1">
    <location>
        <position position="1"/>
    </location>
</feature>
<proteinExistence type="predicted"/>
<reference evidence="1 2" key="1">
    <citation type="submission" date="2015-08" db="EMBL/GenBank/DDBJ databases">
        <title>Next Generation Sequencing and Analysis of the Genome of Puccinia sorghi L Schw, the Causal Agent of Maize Common Rust.</title>
        <authorList>
            <person name="Rochi L."/>
            <person name="Burguener G."/>
            <person name="Darino M."/>
            <person name="Turjanski A."/>
            <person name="Kreff E."/>
            <person name="Dieguez M.J."/>
            <person name="Sacco F."/>
        </authorList>
    </citation>
    <scope>NUCLEOTIDE SEQUENCE [LARGE SCALE GENOMIC DNA]</scope>
    <source>
        <strain evidence="1 2">RO10H11247</strain>
    </source>
</reference>
<dbReference type="EMBL" id="LAVV01009559">
    <property type="protein sequence ID" value="KNZ50382.1"/>
    <property type="molecule type" value="Genomic_DNA"/>
</dbReference>
<protein>
    <submittedName>
        <fullName evidence="1">Uncharacterized protein</fullName>
    </submittedName>
</protein>
<comment type="caution">
    <text evidence="1">The sequence shown here is derived from an EMBL/GenBank/DDBJ whole genome shotgun (WGS) entry which is preliminary data.</text>
</comment>
<organism evidence="1 2">
    <name type="scientific">Puccinia sorghi</name>
    <dbReference type="NCBI Taxonomy" id="27349"/>
    <lineage>
        <taxon>Eukaryota</taxon>
        <taxon>Fungi</taxon>
        <taxon>Dikarya</taxon>
        <taxon>Basidiomycota</taxon>
        <taxon>Pucciniomycotina</taxon>
        <taxon>Pucciniomycetes</taxon>
        <taxon>Pucciniales</taxon>
        <taxon>Pucciniaceae</taxon>
        <taxon>Puccinia</taxon>
    </lineage>
</organism>
<evidence type="ECO:0000313" key="1">
    <source>
        <dbReference type="EMBL" id="KNZ50382.1"/>
    </source>
</evidence>
<gene>
    <name evidence="1" type="ORF">VP01_4451g1</name>
</gene>
<dbReference type="Proteomes" id="UP000037035">
    <property type="component" value="Unassembled WGS sequence"/>
</dbReference>